<accession>A0A1W6P0K1</accession>
<evidence type="ECO:0000256" key="1">
    <source>
        <dbReference type="ARBA" id="ARBA00004651"/>
    </source>
</evidence>
<keyword evidence="6" id="KW-0406">Ion transport</keyword>
<reference evidence="9 10" key="1">
    <citation type="submission" date="2017-02" db="EMBL/GenBank/DDBJ databases">
        <title>Ketogulonicigenium robustum SPU B003 Genome sequencing and assembly.</title>
        <authorList>
            <person name="Li Y."/>
            <person name="Liu L."/>
            <person name="Wang C."/>
            <person name="Zhang M."/>
            <person name="Zhang T."/>
            <person name="Zhang Y."/>
        </authorList>
    </citation>
    <scope>NUCLEOTIDE SEQUENCE [LARGE SCALE GENOMIC DNA]</scope>
    <source>
        <strain evidence="9 10">SPU_B003</strain>
    </source>
</reference>
<evidence type="ECO:0000256" key="7">
    <source>
        <dbReference type="ARBA" id="ARBA00023136"/>
    </source>
</evidence>
<dbReference type="STRING" id="92947.BVG79_01698"/>
<dbReference type="RefSeq" id="WP_085786491.1">
    <property type="nucleotide sequence ID" value="NZ_CP019937.1"/>
</dbReference>
<feature type="transmembrane region" description="Helical" evidence="8">
    <location>
        <begin position="299"/>
        <end position="332"/>
    </location>
</feature>
<gene>
    <name evidence="9" type="primary">trkG</name>
    <name evidence="9" type="ORF">BVG79_01698</name>
</gene>
<feature type="transmembrane region" description="Helical" evidence="8">
    <location>
        <begin position="12"/>
        <end position="36"/>
    </location>
</feature>
<dbReference type="PANTHER" id="PTHR32024:SF1">
    <property type="entry name" value="KTR SYSTEM POTASSIUM UPTAKE PROTEIN B"/>
    <property type="match status" value="1"/>
</dbReference>
<evidence type="ECO:0000313" key="9">
    <source>
        <dbReference type="EMBL" id="ARO15042.1"/>
    </source>
</evidence>
<feature type="transmembrane region" description="Helical" evidence="8">
    <location>
        <begin position="353"/>
        <end position="373"/>
    </location>
</feature>
<evidence type="ECO:0000256" key="5">
    <source>
        <dbReference type="ARBA" id="ARBA00022989"/>
    </source>
</evidence>
<evidence type="ECO:0000256" key="4">
    <source>
        <dbReference type="ARBA" id="ARBA00022692"/>
    </source>
</evidence>
<evidence type="ECO:0000256" key="6">
    <source>
        <dbReference type="ARBA" id="ARBA00023065"/>
    </source>
</evidence>
<dbReference type="EMBL" id="CP019937">
    <property type="protein sequence ID" value="ARO15042.1"/>
    <property type="molecule type" value="Genomic_DNA"/>
</dbReference>
<organism evidence="9 10">
    <name type="scientific">Ketogulonicigenium robustum</name>
    <dbReference type="NCBI Taxonomy" id="92947"/>
    <lineage>
        <taxon>Bacteria</taxon>
        <taxon>Pseudomonadati</taxon>
        <taxon>Pseudomonadota</taxon>
        <taxon>Alphaproteobacteria</taxon>
        <taxon>Rhodobacterales</taxon>
        <taxon>Roseobacteraceae</taxon>
        <taxon>Ketogulonicigenium</taxon>
    </lineage>
</organism>
<feature type="transmembrane region" description="Helical" evidence="8">
    <location>
        <begin position="230"/>
        <end position="250"/>
    </location>
</feature>
<evidence type="ECO:0000313" key="10">
    <source>
        <dbReference type="Proteomes" id="UP000242447"/>
    </source>
</evidence>
<evidence type="ECO:0000256" key="2">
    <source>
        <dbReference type="ARBA" id="ARBA00022448"/>
    </source>
</evidence>
<evidence type="ECO:0000256" key="8">
    <source>
        <dbReference type="SAM" id="Phobius"/>
    </source>
</evidence>
<keyword evidence="3" id="KW-1003">Cell membrane</keyword>
<keyword evidence="5 8" id="KW-1133">Transmembrane helix</keyword>
<dbReference type="AlphaFoldDB" id="A0A1W6P0K1"/>
<dbReference type="Pfam" id="PF02386">
    <property type="entry name" value="TrkH"/>
    <property type="match status" value="1"/>
</dbReference>
<dbReference type="GO" id="GO:0008324">
    <property type="term" value="F:monoatomic cation transmembrane transporter activity"/>
    <property type="evidence" value="ECO:0007669"/>
    <property type="project" value="InterPro"/>
</dbReference>
<feature type="transmembrane region" description="Helical" evidence="8">
    <location>
        <begin position="161"/>
        <end position="182"/>
    </location>
</feature>
<sequence length="447" mass="48220">MSPAIQRGLARFFLLPPPIVVAGIYAATIALGAALLQLPVAHTGGLRWSDTAFMATSAVTVTGLAVIDVGSQLTLFGQAILLVLVQLGGLGLMTFAVLILDVLGRPVGLTGEAYLREDMKQNALWRVGRLVRQIARVVFIFEGVGIALLCLSFIPDLGFWPGLWAAIFHGIGAFNNAGFSIFRQGLVPYVDDPVVNIVVPALFITGGIGYFVLHDVIYRRRWRAFSLNTRIMLVGTAVLIPWSVVMFAALEWTNPLTLGALDGTWPRIAASWFQGVTPRTAGFNTVDIGGIHDSTSMLFIALMLIGGGATSTAGGIKVTTFAVMILATIAFFRRQTQLHIFGRGIDHDQILKVMALVAVSLILVFCGVFLLSLSHDGQFLDIAFEVASAFSTTGLSRNYTGDLNDFGRAVIMAIMFIGRLGPLTLGFFLATQLPPRVRYPNERIHVG</sequence>
<dbReference type="PANTHER" id="PTHR32024">
    <property type="entry name" value="TRK SYSTEM POTASSIUM UPTAKE PROTEIN TRKG-RELATED"/>
    <property type="match status" value="1"/>
</dbReference>
<dbReference type="Proteomes" id="UP000242447">
    <property type="component" value="Chromosome"/>
</dbReference>
<feature type="transmembrane region" description="Helical" evidence="8">
    <location>
        <begin position="79"/>
        <end position="100"/>
    </location>
</feature>
<evidence type="ECO:0000256" key="3">
    <source>
        <dbReference type="ARBA" id="ARBA00022475"/>
    </source>
</evidence>
<dbReference type="KEGG" id="kro:BVG79_01698"/>
<feature type="transmembrane region" description="Helical" evidence="8">
    <location>
        <begin position="48"/>
        <end position="67"/>
    </location>
</feature>
<keyword evidence="4 8" id="KW-0812">Transmembrane</keyword>
<feature type="transmembrane region" description="Helical" evidence="8">
    <location>
        <begin position="194"/>
        <end position="218"/>
    </location>
</feature>
<comment type="subcellular location">
    <subcellularLocation>
        <location evidence="1">Cell membrane</location>
        <topology evidence="1">Multi-pass membrane protein</topology>
    </subcellularLocation>
</comment>
<dbReference type="InterPro" id="IPR003445">
    <property type="entry name" value="Cat_transpt"/>
</dbReference>
<keyword evidence="2" id="KW-0813">Transport</keyword>
<feature type="transmembrane region" description="Helical" evidence="8">
    <location>
        <begin position="134"/>
        <end position="154"/>
    </location>
</feature>
<keyword evidence="10" id="KW-1185">Reference proteome</keyword>
<dbReference type="GO" id="GO:0005886">
    <property type="term" value="C:plasma membrane"/>
    <property type="evidence" value="ECO:0007669"/>
    <property type="project" value="UniProtKB-SubCell"/>
</dbReference>
<proteinExistence type="predicted"/>
<dbReference type="OrthoDB" id="9810952at2"/>
<name>A0A1W6P0K1_9RHOB</name>
<dbReference type="GO" id="GO:0030001">
    <property type="term" value="P:metal ion transport"/>
    <property type="evidence" value="ECO:0007669"/>
    <property type="project" value="UniProtKB-ARBA"/>
</dbReference>
<protein>
    <submittedName>
        <fullName evidence="9">K+ transporter Trk</fullName>
    </submittedName>
</protein>
<keyword evidence="7 8" id="KW-0472">Membrane</keyword>
<feature type="transmembrane region" description="Helical" evidence="8">
    <location>
        <begin position="409"/>
        <end position="430"/>
    </location>
</feature>